<accession>A0ABQ6B2T8</accession>
<evidence type="ECO:0008006" key="3">
    <source>
        <dbReference type="Google" id="ProtNLM"/>
    </source>
</evidence>
<evidence type="ECO:0000313" key="2">
    <source>
        <dbReference type="Proteomes" id="UP001156905"/>
    </source>
</evidence>
<protein>
    <recommendedName>
        <fullName evidence="3">Histidine kinase</fullName>
    </recommendedName>
</protein>
<organism evidence="1 2">
    <name type="scientific">Bradyrhizobium iriomotense</name>
    <dbReference type="NCBI Taxonomy" id="441950"/>
    <lineage>
        <taxon>Bacteria</taxon>
        <taxon>Pseudomonadati</taxon>
        <taxon>Pseudomonadota</taxon>
        <taxon>Alphaproteobacteria</taxon>
        <taxon>Hyphomicrobiales</taxon>
        <taxon>Nitrobacteraceae</taxon>
        <taxon>Bradyrhizobium</taxon>
    </lineage>
</organism>
<dbReference type="Proteomes" id="UP001156905">
    <property type="component" value="Unassembled WGS sequence"/>
</dbReference>
<reference evidence="2" key="1">
    <citation type="journal article" date="2019" name="Int. J. Syst. Evol. Microbiol.">
        <title>The Global Catalogue of Microorganisms (GCM) 10K type strain sequencing project: providing services to taxonomists for standard genome sequencing and annotation.</title>
        <authorList>
            <consortium name="The Broad Institute Genomics Platform"/>
            <consortium name="The Broad Institute Genome Sequencing Center for Infectious Disease"/>
            <person name="Wu L."/>
            <person name="Ma J."/>
        </authorList>
    </citation>
    <scope>NUCLEOTIDE SEQUENCE [LARGE SCALE GENOMIC DNA]</scope>
    <source>
        <strain evidence="2">NBRC 102520</strain>
    </source>
</reference>
<dbReference type="EMBL" id="BSOW01000017">
    <property type="protein sequence ID" value="GLR88005.1"/>
    <property type="molecule type" value="Genomic_DNA"/>
</dbReference>
<sequence>MANLLARKQELLERLKGDPGPHERDQIELLIEQVDTALNLLEDSGQDRSDGP</sequence>
<dbReference type="RefSeq" id="WP_284269433.1">
    <property type="nucleotide sequence ID" value="NZ_BSOW01000017.1"/>
</dbReference>
<keyword evidence="2" id="KW-1185">Reference proteome</keyword>
<name>A0ABQ6B2T8_9BRAD</name>
<evidence type="ECO:0000313" key="1">
    <source>
        <dbReference type="EMBL" id="GLR88005.1"/>
    </source>
</evidence>
<proteinExistence type="predicted"/>
<gene>
    <name evidence="1" type="ORF">GCM10007857_47170</name>
</gene>
<comment type="caution">
    <text evidence="1">The sequence shown here is derived from an EMBL/GenBank/DDBJ whole genome shotgun (WGS) entry which is preliminary data.</text>
</comment>